<dbReference type="PANTHER" id="PTHR43289">
    <property type="entry name" value="MITOGEN-ACTIVATED PROTEIN KINASE KINASE KINASE 20-RELATED"/>
    <property type="match status" value="1"/>
</dbReference>
<dbReference type="Gene3D" id="1.10.510.10">
    <property type="entry name" value="Transferase(Phosphotransferase) domain 1"/>
    <property type="match status" value="1"/>
</dbReference>
<evidence type="ECO:0000256" key="7">
    <source>
        <dbReference type="SAM" id="Phobius"/>
    </source>
</evidence>
<dbReference type="InterPro" id="IPR000719">
    <property type="entry name" value="Prot_kinase_dom"/>
</dbReference>
<feature type="binding site" evidence="5">
    <location>
        <position position="100"/>
    </location>
    <ligand>
        <name>ATP</name>
        <dbReference type="ChEBI" id="CHEBI:30616"/>
    </ligand>
</feature>
<keyword evidence="7" id="KW-0472">Membrane</keyword>
<proteinExistence type="predicted"/>
<dbReference type="Pfam" id="PF13424">
    <property type="entry name" value="TPR_12"/>
    <property type="match status" value="1"/>
</dbReference>
<keyword evidence="4 5" id="KW-0067">ATP-binding</keyword>
<dbReference type="Pfam" id="PF13374">
    <property type="entry name" value="TPR_10"/>
    <property type="match status" value="1"/>
</dbReference>
<keyword evidence="10" id="KW-1185">Reference proteome</keyword>
<dbReference type="Proteomes" id="UP001364472">
    <property type="component" value="Unassembled WGS sequence"/>
</dbReference>
<keyword evidence="7" id="KW-0812">Transmembrane</keyword>
<dbReference type="EC" id="2.7.11.1" evidence="9"/>
<evidence type="ECO:0000259" key="8">
    <source>
        <dbReference type="PROSITE" id="PS50011"/>
    </source>
</evidence>
<comment type="caution">
    <text evidence="9">The sequence shown here is derived from an EMBL/GenBank/DDBJ whole genome shotgun (WGS) entry which is preliminary data.</text>
</comment>
<dbReference type="AlphaFoldDB" id="A0AAW9QYN4"/>
<dbReference type="PROSITE" id="PS50011">
    <property type="entry name" value="PROTEIN_KINASE_DOM"/>
    <property type="match status" value="1"/>
</dbReference>
<dbReference type="SUPFAM" id="SSF48452">
    <property type="entry name" value="TPR-like"/>
    <property type="match status" value="2"/>
</dbReference>
<keyword evidence="3 9" id="KW-0418">Kinase</keyword>
<organism evidence="9 10">
    <name type="scientific">Denitratimonas tolerans</name>
    <dbReference type="NCBI Taxonomy" id="1338420"/>
    <lineage>
        <taxon>Bacteria</taxon>
        <taxon>Pseudomonadati</taxon>
        <taxon>Pseudomonadota</taxon>
        <taxon>Gammaproteobacteria</taxon>
        <taxon>Lysobacterales</taxon>
        <taxon>Lysobacteraceae</taxon>
        <taxon>Denitratimonas</taxon>
    </lineage>
</organism>
<evidence type="ECO:0000256" key="6">
    <source>
        <dbReference type="SAM" id="MobiDB-lite"/>
    </source>
</evidence>
<dbReference type="Pfam" id="PF00069">
    <property type="entry name" value="Pkinase"/>
    <property type="match status" value="1"/>
</dbReference>
<name>A0AAW9QYN4_9GAMM</name>
<feature type="region of interest" description="Disordered" evidence="6">
    <location>
        <begin position="924"/>
        <end position="943"/>
    </location>
</feature>
<dbReference type="PROSITE" id="PS00107">
    <property type="entry name" value="PROTEIN_KINASE_ATP"/>
    <property type="match status" value="1"/>
</dbReference>
<evidence type="ECO:0000313" key="10">
    <source>
        <dbReference type="Proteomes" id="UP001364472"/>
    </source>
</evidence>
<dbReference type="InterPro" id="IPR019734">
    <property type="entry name" value="TPR_rpt"/>
</dbReference>
<keyword evidence="7" id="KW-1133">Transmembrane helix</keyword>
<protein>
    <submittedName>
        <fullName evidence="9">Serine/threonine-protein kinase</fullName>
        <ecNumber evidence="9">2.7.11.1</ecNumber>
    </submittedName>
</protein>
<dbReference type="InterPro" id="IPR011009">
    <property type="entry name" value="Kinase-like_dom_sf"/>
</dbReference>
<accession>A0AAW9QYN4</accession>
<feature type="domain" description="Protein kinase" evidence="8">
    <location>
        <begin position="69"/>
        <end position="342"/>
    </location>
</feature>
<evidence type="ECO:0000256" key="2">
    <source>
        <dbReference type="ARBA" id="ARBA00022741"/>
    </source>
</evidence>
<dbReference type="SMART" id="SM00220">
    <property type="entry name" value="S_TKc"/>
    <property type="match status" value="1"/>
</dbReference>
<keyword evidence="1 9" id="KW-0808">Transferase</keyword>
<dbReference type="InterPro" id="IPR011990">
    <property type="entry name" value="TPR-like_helical_dom_sf"/>
</dbReference>
<dbReference type="RefSeq" id="WP_337334950.1">
    <property type="nucleotide sequence ID" value="NZ_JBBDHC010000006.1"/>
</dbReference>
<evidence type="ECO:0000256" key="5">
    <source>
        <dbReference type="PROSITE-ProRule" id="PRU10141"/>
    </source>
</evidence>
<dbReference type="SMART" id="SM00028">
    <property type="entry name" value="TPR"/>
    <property type="match status" value="5"/>
</dbReference>
<evidence type="ECO:0000313" key="9">
    <source>
        <dbReference type="EMBL" id="MEJ1249237.1"/>
    </source>
</evidence>
<evidence type="ECO:0000256" key="4">
    <source>
        <dbReference type="ARBA" id="ARBA00022840"/>
    </source>
</evidence>
<dbReference type="GO" id="GO:0005524">
    <property type="term" value="F:ATP binding"/>
    <property type="evidence" value="ECO:0007669"/>
    <property type="project" value="UniProtKB-UniRule"/>
</dbReference>
<dbReference type="CDD" id="cd14014">
    <property type="entry name" value="STKc_PknB_like"/>
    <property type="match status" value="1"/>
</dbReference>
<dbReference type="InterPro" id="IPR017441">
    <property type="entry name" value="Protein_kinase_ATP_BS"/>
</dbReference>
<evidence type="ECO:0000256" key="1">
    <source>
        <dbReference type="ARBA" id="ARBA00022679"/>
    </source>
</evidence>
<dbReference type="SUPFAM" id="SSF56112">
    <property type="entry name" value="Protein kinase-like (PK-like)"/>
    <property type="match status" value="1"/>
</dbReference>
<keyword evidence="2 5" id="KW-0547">Nucleotide-binding</keyword>
<sequence length="943" mass="101829">MAPRARAQRLESLRRSDPELHARVARLLAADAQANGLPESPQKILSHCAPQESAGADADRRIGSRLGVWRIDGVIGAGGMGRVYLAHRADGQYAQTVALKCIQADAATPVLAEVLRNERDMLAMLEHPNIATLLDGGVDADGGPWFAMQRVQGEAIDQWCDRRRLDLRARVALFIRLCEGLRYAHGKGALHGDLKPSNVLVDDSGRPILLDFGLSSLAARSHGGVRQVAMTPGYTAPEVASQGNSVASDIHALGVMLRALLCGVGPAPGDTFAASTPLPLPSEEARRGLDEAARLRGCRDRGALAKALAGDLDAIVSACVAPDPADRPASIAHLQDDLRAWLAYRPVSLRRARAGYRLRLFLRRNRVATAVAILVLAGVAAGVGSSLYLHDQASDHAQAAQAMRRLFENSFDALTTGGLGQSPLMSAPMLRDAEASLRGGEAGGGLDARTASLMLLVLARSYTTLGDYRHAMDLLEEAQARSVGRDDQEASIQAAMAHLFNIQSRYALAAAAAKAGRERLGAVPRAERESAGLALEVELARAQWGMARIEQGQATLQQALVRAEKMASRDPRPLAALLIQQGQWSSMFSRKELAVVAFERAIELTRERAPLIADEATVELVPTLKQLSRHERAVELASALLDRRRRLLGEDHPETGKAWQLLGYAHFWQGDTVTALEFVQRGEAILAKALGDTHPETVRTSMVKGIIYSQIGRSDEAEAIARRGLALLESVYGPAHQETMKAVGHLAAVLATRASARTDARNGWQEVVDLFARRVEIGLRQGLPVLSERMVLIKAKLRLGQADQAVQDDMEEIVAALREEYGATSDAVYNAITTLGEVYIARGEKARARHLMESSLREIAAAPDTMISQSVRLNNHEKLGELALAEGRRDQARSHWQQALEISRRIEPGSPSLRKIEERLAALGQAPARLPGSAESAAGPVRE</sequence>
<feature type="transmembrane region" description="Helical" evidence="7">
    <location>
        <begin position="367"/>
        <end position="389"/>
    </location>
</feature>
<evidence type="ECO:0000256" key="3">
    <source>
        <dbReference type="ARBA" id="ARBA00022777"/>
    </source>
</evidence>
<dbReference type="Gene3D" id="3.30.200.20">
    <property type="entry name" value="Phosphorylase Kinase, domain 1"/>
    <property type="match status" value="1"/>
</dbReference>
<dbReference type="PANTHER" id="PTHR43289:SF34">
    <property type="entry name" value="SERINE_THREONINE-PROTEIN KINASE YBDM-RELATED"/>
    <property type="match status" value="1"/>
</dbReference>
<dbReference type="GO" id="GO:0004674">
    <property type="term" value="F:protein serine/threonine kinase activity"/>
    <property type="evidence" value="ECO:0007669"/>
    <property type="project" value="UniProtKB-EC"/>
</dbReference>
<dbReference type="Gene3D" id="1.25.40.10">
    <property type="entry name" value="Tetratricopeptide repeat domain"/>
    <property type="match status" value="2"/>
</dbReference>
<reference evidence="9 10" key="1">
    <citation type="journal article" date="2016" name="Antonie Van Leeuwenhoek">
        <title>Denitratimonas tolerans gen. nov., sp. nov., a denitrifying bacterium isolated from a bioreactor for tannery wastewater treatment.</title>
        <authorList>
            <person name="Han S.I."/>
            <person name="Kim J.O."/>
            <person name="Lee Y.R."/>
            <person name="Ekpeghere K.I."/>
            <person name="Koh S.C."/>
            <person name="Whang K.S."/>
        </authorList>
    </citation>
    <scope>NUCLEOTIDE SEQUENCE [LARGE SCALE GENOMIC DNA]</scope>
    <source>
        <strain evidence="9 10">KACC 17565</strain>
    </source>
</reference>
<gene>
    <name evidence="9" type="ORF">WB794_06065</name>
</gene>
<dbReference type="EMBL" id="JBBDHC010000006">
    <property type="protein sequence ID" value="MEJ1249237.1"/>
    <property type="molecule type" value="Genomic_DNA"/>
</dbReference>